<gene>
    <name evidence="1" type="ORF">FN846DRAFT_296904</name>
</gene>
<protein>
    <recommendedName>
        <fullName evidence="3">Regulator of chromosome condensation 1/beta-lactamase-inhibitor protein II</fullName>
    </recommendedName>
</protein>
<dbReference type="EMBL" id="VXIS01000230">
    <property type="protein sequence ID" value="KAA8896052.1"/>
    <property type="molecule type" value="Genomic_DNA"/>
</dbReference>
<sequence>MGLLLLLLQGPPHMHSRRYGRITEASMQASFVSYHTVPPWPGTNTVLPSTHTPSSDETDGCLGLFFFPSGGQVHPISVEGRVYTWGLDELRRRGVSSLQTKRLRNCIPAEWLAPSTARVSETQVDVWTYVSSKTSCMPRCHSALHAGHVQDGPNRF</sequence>
<dbReference type="AlphaFoldDB" id="A0A5J5EK92"/>
<accession>A0A5J5EK92</accession>
<proteinExistence type="predicted"/>
<dbReference type="Proteomes" id="UP000326924">
    <property type="component" value="Unassembled WGS sequence"/>
</dbReference>
<dbReference type="InParanoid" id="A0A5J5EK92"/>
<reference evidence="1 2" key="1">
    <citation type="submission" date="2019-09" db="EMBL/GenBank/DDBJ databases">
        <title>Draft genome of the ectomycorrhizal ascomycete Sphaerosporella brunnea.</title>
        <authorList>
            <consortium name="DOE Joint Genome Institute"/>
            <person name="Benucci G.M."/>
            <person name="Marozzi G."/>
            <person name="Antonielli L."/>
            <person name="Sanchez S."/>
            <person name="Marco P."/>
            <person name="Wang X."/>
            <person name="Falini L.B."/>
            <person name="Barry K."/>
            <person name="Haridas S."/>
            <person name="Lipzen A."/>
            <person name="Labutti K."/>
            <person name="Grigoriev I.V."/>
            <person name="Murat C."/>
            <person name="Martin F."/>
            <person name="Albertini E."/>
            <person name="Donnini D."/>
            <person name="Bonito G."/>
        </authorList>
    </citation>
    <scope>NUCLEOTIDE SEQUENCE [LARGE SCALE GENOMIC DNA]</scope>
    <source>
        <strain evidence="1 2">Sb_GMNB300</strain>
    </source>
</reference>
<evidence type="ECO:0000313" key="2">
    <source>
        <dbReference type="Proteomes" id="UP000326924"/>
    </source>
</evidence>
<name>A0A5J5EK92_9PEZI</name>
<evidence type="ECO:0000313" key="1">
    <source>
        <dbReference type="EMBL" id="KAA8896052.1"/>
    </source>
</evidence>
<organism evidence="1 2">
    <name type="scientific">Sphaerosporella brunnea</name>
    <dbReference type="NCBI Taxonomy" id="1250544"/>
    <lineage>
        <taxon>Eukaryota</taxon>
        <taxon>Fungi</taxon>
        <taxon>Dikarya</taxon>
        <taxon>Ascomycota</taxon>
        <taxon>Pezizomycotina</taxon>
        <taxon>Pezizomycetes</taxon>
        <taxon>Pezizales</taxon>
        <taxon>Pyronemataceae</taxon>
        <taxon>Sphaerosporella</taxon>
    </lineage>
</organism>
<comment type="caution">
    <text evidence="1">The sequence shown here is derived from an EMBL/GenBank/DDBJ whole genome shotgun (WGS) entry which is preliminary data.</text>
</comment>
<keyword evidence="2" id="KW-1185">Reference proteome</keyword>
<evidence type="ECO:0008006" key="3">
    <source>
        <dbReference type="Google" id="ProtNLM"/>
    </source>
</evidence>